<reference evidence="9" key="1">
    <citation type="submission" date="2022-11" db="EMBL/GenBank/DDBJ databases">
        <title>Dyadobacter pollutisoli sp. nov., isolated from plastic dumped soil.</title>
        <authorList>
            <person name="Kim J.M."/>
            <person name="Kim K.R."/>
            <person name="Lee J.K."/>
            <person name="Hao L."/>
            <person name="Jeon C.O."/>
        </authorList>
    </citation>
    <scope>NUCLEOTIDE SEQUENCE</scope>
    <source>
        <strain evidence="9">U1</strain>
    </source>
</reference>
<dbReference type="NCBIfam" id="TIGR00675">
    <property type="entry name" value="dcm"/>
    <property type="match status" value="1"/>
</dbReference>
<dbReference type="Gene3D" id="3.90.120.10">
    <property type="entry name" value="DNA Methylase, subunit A, domain 2"/>
    <property type="match status" value="1"/>
</dbReference>
<evidence type="ECO:0000256" key="8">
    <source>
        <dbReference type="RuleBase" id="RU000417"/>
    </source>
</evidence>
<dbReference type="RefSeq" id="WP_244824210.1">
    <property type="nucleotide sequence ID" value="NZ_CP112998.1"/>
</dbReference>
<dbReference type="PROSITE" id="PS00095">
    <property type="entry name" value="C5_MTASE_2"/>
    <property type="match status" value="1"/>
</dbReference>
<dbReference type="AlphaFoldDB" id="A0A9E8N8C9"/>
<dbReference type="InterPro" id="IPR029063">
    <property type="entry name" value="SAM-dependent_MTases_sf"/>
</dbReference>
<keyword evidence="2 6" id="KW-0808">Transferase</keyword>
<sequence length="374" mass="41156">MSSVPKVIDLYSGVGGLSLGAARAGFEVVSAFEIDKMAISSHALNFPNSKHHQLDIGTLDGKRLLELSGLRAGELDGIIGGPPCQGFSAMGKNDPSDLRNDLFVQFFRLVAQARPRFFLAENVPGLMSPKYDAIRQIALGYVKDHYQLFGPFKIKASDYGAPTSRTRMFFVGIDTHQLPMQLETNDLSMSSGKLSTIVENALVGLNSFVDSKWQTEAQSWQVVDYSSMGNGFFEQRMVDKVPAGIGDRNALSNLLRSKVSGFLGTAHTPSVELRFAQLKHGQQDRISRSTRLDPKGYCPTLLAGTGTDKGSFQAVRPVHYTVPRVICPREAARLQGFPDWFVFHPTKWHSFRQIGNSVSPIVAEQLLSKISTLF</sequence>
<dbReference type="SUPFAM" id="SSF53335">
    <property type="entry name" value="S-adenosyl-L-methionine-dependent methyltransferases"/>
    <property type="match status" value="1"/>
</dbReference>
<evidence type="ECO:0000256" key="4">
    <source>
        <dbReference type="ARBA" id="ARBA00022747"/>
    </source>
</evidence>
<dbReference type="EMBL" id="CP112998">
    <property type="protein sequence ID" value="WAC11228.1"/>
    <property type="molecule type" value="Genomic_DNA"/>
</dbReference>
<dbReference type="PRINTS" id="PR00105">
    <property type="entry name" value="C5METTRFRASE"/>
</dbReference>
<evidence type="ECO:0000313" key="10">
    <source>
        <dbReference type="Proteomes" id="UP001164653"/>
    </source>
</evidence>
<dbReference type="EC" id="2.1.1.37" evidence="8"/>
<protein>
    <recommendedName>
        <fullName evidence="8">Cytosine-specific methyltransferase</fullName>
        <ecNumber evidence="8">2.1.1.37</ecNumber>
    </recommendedName>
</protein>
<dbReference type="PANTHER" id="PTHR10629">
    <property type="entry name" value="CYTOSINE-SPECIFIC METHYLTRANSFERASE"/>
    <property type="match status" value="1"/>
</dbReference>
<dbReference type="InterPro" id="IPR050390">
    <property type="entry name" value="C5-Methyltransferase"/>
</dbReference>
<dbReference type="InterPro" id="IPR018117">
    <property type="entry name" value="C5_DNA_meth_AS"/>
</dbReference>
<gene>
    <name evidence="9" type="ORF">ON006_26280</name>
</gene>
<organism evidence="9 10">
    <name type="scientific">Dyadobacter pollutisoli</name>
    <dbReference type="NCBI Taxonomy" id="2910158"/>
    <lineage>
        <taxon>Bacteria</taxon>
        <taxon>Pseudomonadati</taxon>
        <taxon>Bacteroidota</taxon>
        <taxon>Cytophagia</taxon>
        <taxon>Cytophagales</taxon>
        <taxon>Spirosomataceae</taxon>
        <taxon>Dyadobacter</taxon>
    </lineage>
</organism>
<dbReference type="PROSITE" id="PS00094">
    <property type="entry name" value="C5_MTASE_1"/>
    <property type="match status" value="1"/>
</dbReference>
<dbReference type="InterPro" id="IPR001525">
    <property type="entry name" value="C5_MeTfrase"/>
</dbReference>
<dbReference type="InterPro" id="IPR031303">
    <property type="entry name" value="C5_meth_CS"/>
</dbReference>
<dbReference type="Gene3D" id="3.40.50.150">
    <property type="entry name" value="Vaccinia Virus protein VP39"/>
    <property type="match status" value="1"/>
</dbReference>
<keyword evidence="3 6" id="KW-0949">S-adenosyl-L-methionine</keyword>
<keyword evidence="10" id="KW-1185">Reference proteome</keyword>
<name>A0A9E8N8C9_9BACT</name>
<dbReference type="GO" id="GO:0009307">
    <property type="term" value="P:DNA restriction-modification system"/>
    <property type="evidence" value="ECO:0007669"/>
    <property type="project" value="UniProtKB-KW"/>
</dbReference>
<evidence type="ECO:0000256" key="2">
    <source>
        <dbReference type="ARBA" id="ARBA00022679"/>
    </source>
</evidence>
<dbReference type="PROSITE" id="PS51679">
    <property type="entry name" value="SAM_MT_C5"/>
    <property type="match status" value="1"/>
</dbReference>
<dbReference type="REBASE" id="681388">
    <property type="entry name" value="M.DspU1ORF26280P"/>
</dbReference>
<proteinExistence type="inferred from homology"/>
<dbReference type="Pfam" id="PF00145">
    <property type="entry name" value="DNA_methylase"/>
    <property type="match status" value="1"/>
</dbReference>
<dbReference type="GO" id="GO:0003886">
    <property type="term" value="F:DNA (cytosine-5-)-methyltransferase activity"/>
    <property type="evidence" value="ECO:0007669"/>
    <property type="project" value="UniProtKB-EC"/>
</dbReference>
<evidence type="ECO:0000256" key="6">
    <source>
        <dbReference type="PROSITE-ProRule" id="PRU01016"/>
    </source>
</evidence>
<dbReference type="KEGG" id="dpf:ON006_26280"/>
<evidence type="ECO:0000256" key="1">
    <source>
        <dbReference type="ARBA" id="ARBA00022603"/>
    </source>
</evidence>
<feature type="active site" evidence="6">
    <location>
        <position position="84"/>
    </location>
</feature>
<evidence type="ECO:0000256" key="5">
    <source>
        <dbReference type="ARBA" id="ARBA00047422"/>
    </source>
</evidence>
<dbReference type="PANTHER" id="PTHR10629:SF52">
    <property type="entry name" value="DNA (CYTOSINE-5)-METHYLTRANSFERASE 1"/>
    <property type="match status" value="1"/>
</dbReference>
<keyword evidence="4" id="KW-0680">Restriction system</keyword>
<keyword evidence="1 6" id="KW-0489">Methyltransferase</keyword>
<comment type="catalytic activity">
    <reaction evidence="5 8">
        <text>a 2'-deoxycytidine in DNA + S-adenosyl-L-methionine = a 5-methyl-2'-deoxycytidine in DNA + S-adenosyl-L-homocysteine + H(+)</text>
        <dbReference type="Rhea" id="RHEA:13681"/>
        <dbReference type="Rhea" id="RHEA-COMP:11369"/>
        <dbReference type="Rhea" id="RHEA-COMP:11370"/>
        <dbReference type="ChEBI" id="CHEBI:15378"/>
        <dbReference type="ChEBI" id="CHEBI:57856"/>
        <dbReference type="ChEBI" id="CHEBI:59789"/>
        <dbReference type="ChEBI" id="CHEBI:85452"/>
        <dbReference type="ChEBI" id="CHEBI:85454"/>
        <dbReference type="EC" id="2.1.1.37"/>
    </reaction>
</comment>
<dbReference type="GO" id="GO:0032259">
    <property type="term" value="P:methylation"/>
    <property type="evidence" value="ECO:0007669"/>
    <property type="project" value="UniProtKB-KW"/>
</dbReference>
<comment type="similarity">
    <text evidence="6 7">Belongs to the class I-like SAM-binding methyltransferase superfamily. C5-methyltransferase family.</text>
</comment>
<dbReference type="Proteomes" id="UP001164653">
    <property type="component" value="Chromosome"/>
</dbReference>
<evidence type="ECO:0000256" key="3">
    <source>
        <dbReference type="ARBA" id="ARBA00022691"/>
    </source>
</evidence>
<accession>A0A9E8N8C9</accession>
<evidence type="ECO:0000313" key="9">
    <source>
        <dbReference type="EMBL" id="WAC11228.1"/>
    </source>
</evidence>
<evidence type="ECO:0000256" key="7">
    <source>
        <dbReference type="RuleBase" id="RU000416"/>
    </source>
</evidence>